<organism evidence="2 3">
    <name type="scientific">Candidatus Viadribacter manganicus</name>
    <dbReference type="NCBI Taxonomy" id="1759059"/>
    <lineage>
        <taxon>Bacteria</taxon>
        <taxon>Pseudomonadati</taxon>
        <taxon>Pseudomonadota</taxon>
        <taxon>Alphaproteobacteria</taxon>
        <taxon>Hyphomonadales</taxon>
        <taxon>Hyphomonadaceae</taxon>
        <taxon>Candidatus Viadribacter</taxon>
    </lineage>
</organism>
<dbReference type="EMBL" id="CP013244">
    <property type="protein sequence ID" value="ANP45229.1"/>
    <property type="molecule type" value="Genomic_DNA"/>
</dbReference>
<evidence type="ECO:0000313" key="3">
    <source>
        <dbReference type="Proteomes" id="UP000092498"/>
    </source>
</evidence>
<accession>A0A1B1AF89</accession>
<evidence type="ECO:0008006" key="4">
    <source>
        <dbReference type="Google" id="ProtNLM"/>
    </source>
</evidence>
<evidence type="ECO:0000256" key="1">
    <source>
        <dbReference type="SAM" id="SignalP"/>
    </source>
</evidence>
<protein>
    <recommendedName>
        <fullName evidence="4">Lipoprotein</fullName>
    </recommendedName>
</protein>
<sequence>MKYARTITVSLALLLGACATLPGGVTEPAGPATIPATPVNLGDWRNASEAATLETFQQGVTSRYGAGLQIASVSGDLRRNDFNCTAAPPRAEGNRGDPPAQVCRKTTTANGCTHTWQVHLFDTSGDGRLARTRGLYDRRCGSDGLLGGPG</sequence>
<feature type="chain" id="PRO_5008518701" description="Lipoprotein" evidence="1">
    <location>
        <begin position="20"/>
        <end position="150"/>
    </location>
</feature>
<dbReference type="STRING" id="1759059.ATE48_04495"/>
<evidence type="ECO:0000313" key="2">
    <source>
        <dbReference type="EMBL" id="ANP45229.1"/>
    </source>
</evidence>
<proteinExistence type="predicted"/>
<reference evidence="2 3" key="1">
    <citation type="submission" date="2015-11" db="EMBL/GenBank/DDBJ databases">
        <title>Whole-Genome Sequence of Candidatus Oderbacter manganicum from the National Park Lower Oder Valley, Germany.</title>
        <authorList>
            <person name="Braun B."/>
            <person name="Liere K."/>
            <person name="Szewzyk U."/>
        </authorList>
    </citation>
    <scope>NUCLEOTIDE SEQUENCE [LARGE SCALE GENOMIC DNA]</scope>
    <source>
        <strain evidence="2 3">OTSz_A_272</strain>
    </source>
</reference>
<feature type="signal peptide" evidence="1">
    <location>
        <begin position="1"/>
        <end position="19"/>
    </location>
</feature>
<keyword evidence="3" id="KW-1185">Reference proteome</keyword>
<dbReference type="Proteomes" id="UP000092498">
    <property type="component" value="Chromosome"/>
</dbReference>
<name>A0A1B1AF89_9PROT</name>
<dbReference type="OrthoDB" id="8479790at2"/>
<gene>
    <name evidence="2" type="ORF">ATE48_04495</name>
</gene>
<dbReference type="RefSeq" id="WP_066768223.1">
    <property type="nucleotide sequence ID" value="NZ_CP013244.1"/>
</dbReference>
<dbReference type="KEGG" id="cbot:ATE48_04495"/>
<dbReference type="PROSITE" id="PS51257">
    <property type="entry name" value="PROKAR_LIPOPROTEIN"/>
    <property type="match status" value="1"/>
</dbReference>
<dbReference type="InParanoid" id="A0A1B1AF89"/>
<dbReference type="AlphaFoldDB" id="A0A1B1AF89"/>
<keyword evidence="1" id="KW-0732">Signal</keyword>